<protein>
    <submittedName>
        <fullName evidence="1">Uncharacterized protein</fullName>
    </submittedName>
</protein>
<keyword evidence="2" id="KW-1185">Reference proteome</keyword>
<name>A0A8J4RGK8_9ROSI</name>
<evidence type="ECO:0000313" key="2">
    <source>
        <dbReference type="Proteomes" id="UP000737018"/>
    </source>
</evidence>
<dbReference type="EMBL" id="JRKL02000316">
    <property type="protein sequence ID" value="KAF3972607.1"/>
    <property type="molecule type" value="Genomic_DNA"/>
</dbReference>
<sequence length="69" mass="8414">MEEMRTRRQTSHVYLVTIFALYHWDPNIRKMLLMDNWKEEADEEDPLLVILAVTTEHFLNFIRMKMCKA</sequence>
<gene>
    <name evidence="1" type="ORF">CMV_003900</name>
</gene>
<proteinExistence type="predicted"/>
<evidence type="ECO:0000313" key="1">
    <source>
        <dbReference type="EMBL" id="KAF3972607.1"/>
    </source>
</evidence>
<dbReference type="Proteomes" id="UP000737018">
    <property type="component" value="Unassembled WGS sequence"/>
</dbReference>
<comment type="caution">
    <text evidence="1">The sequence shown here is derived from an EMBL/GenBank/DDBJ whole genome shotgun (WGS) entry which is preliminary data.</text>
</comment>
<reference evidence="1" key="1">
    <citation type="submission" date="2020-03" db="EMBL/GenBank/DDBJ databases">
        <title>Castanea mollissima Vanexum genome sequencing.</title>
        <authorList>
            <person name="Staton M."/>
        </authorList>
    </citation>
    <scope>NUCLEOTIDE SEQUENCE</scope>
    <source>
        <tissue evidence="1">Leaf</tissue>
    </source>
</reference>
<organism evidence="1 2">
    <name type="scientific">Castanea mollissima</name>
    <name type="common">Chinese chestnut</name>
    <dbReference type="NCBI Taxonomy" id="60419"/>
    <lineage>
        <taxon>Eukaryota</taxon>
        <taxon>Viridiplantae</taxon>
        <taxon>Streptophyta</taxon>
        <taxon>Embryophyta</taxon>
        <taxon>Tracheophyta</taxon>
        <taxon>Spermatophyta</taxon>
        <taxon>Magnoliopsida</taxon>
        <taxon>eudicotyledons</taxon>
        <taxon>Gunneridae</taxon>
        <taxon>Pentapetalae</taxon>
        <taxon>rosids</taxon>
        <taxon>fabids</taxon>
        <taxon>Fagales</taxon>
        <taxon>Fagaceae</taxon>
        <taxon>Castanea</taxon>
    </lineage>
</organism>
<dbReference type="AlphaFoldDB" id="A0A8J4RGK8"/>
<accession>A0A8J4RGK8</accession>